<keyword evidence="1" id="KW-0808">Transferase</keyword>
<dbReference type="OrthoDB" id="10065625at2759"/>
<keyword evidence="1" id="KW-0695">RNA-directed DNA polymerase</keyword>
<proteinExistence type="predicted"/>
<comment type="caution">
    <text evidence="1">The sequence shown here is derived from an EMBL/GenBank/DDBJ whole genome shotgun (WGS) entry which is preliminary data.</text>
</comment>
<dbReference type="AlphaFoldDB" id="A0A4C1XC56"/>
<keyword evidence="2" id="KW-1185">Reference proteome</keyword>
<name>A0A4C1XC56_EUMVA</name>
<dbReference type="EMBL" id="BGZK01000795">
    <property type="protein sequence ID" value="GBP60783.1"/>
    <property type="molecule type" value="Genomic_DNA"/>
</dbReference>
<reference evidence="1 2" key="1">
    <citation type="journal article" date="2019" name="Commun. Biol.">
        <title>The bagworm genome reveals a unique fibroin gene that provides high tensile strength.</title>
        <authorList>
            <person name="Kono N."/>
            <person name="Nakamura H."/>
            <person name="Ohtoshi R."/>
            <person name="Tomita M."/>
            <person name="Numata K."/>
            <person name="Arakawa K."/>
        </authorList>
    </citation>
    <scope>NUCLEOTIDE SEQUENCE [LARGE SCALE GENOMIC DNA]</scope>
</reference>
<gene>
    <name evidence="1" type="primary">pol</name>
    <name evidence="1" type="ORF">EVAR_41122_1</name>
</gene>
<evidence type="ECO:0000313" key="1">
    <source>
        <dbReference type="EMBL" id="GBP60783.1"/>
    </source>
</evidence>
<keyword evidence="1" id="KW-0548">Nucleotidyltransferase</keyword>
<organism evidence="1 2">
    <name type="scientific">Eumeta variegata</name>
    <name type="common">Bagworm moth</name>
    <name type="synonym">Eumeta japonica</name>
    <dbReference type="NCBI Taxonomy" id="151549"/>
    <lineage>
        <taxon>Eukaryota</taxon>
        <taxon>Metazoa</taxon>
        <taxon>Ecdysozoa</taxon>
        <taxon>Arthropoda</taxon>
        <taxon>Hexapoda</taxon>
        <taxon>Insecta</taxon>
        <taxon>Pterygota</taxon>
        <taxon>Neoptera</taxon>
        <taxon>Endopterygota</taxon>
        <taxon>Lepidoptera</taxon>
        <taxon>Glossata</taxon>
        <taxon>Ditrysia</taxon>
        <taxon>Tineoidea</taxon>
        <taxon>Psychidae</taxon>
        <taxon>Oiketicinae</taxon>
        <taxon>Eumeta</taxon>
    </lineage>
</organism>
<dbReference type="GO" id="GO:0003964">
    <property type="term" value="F:RNA-directed DNA polymerase activity"/>
    <property type="evidence" value="ECO:0007669"/>
    <property type="project" value="UniProtKB-KW"/>
</dbReference>
<evidence type="ECO:0000313" key="2">
    <source>
        <dbReference type="Proteomes" id="UP000299102"/>
    </source>
</evidence>
<accession>A0A4C1XC56</accession>
<protein>
    <submittedName>
        <fullName evidence="1">RNA-directed DNA polymerase from mobile element jockey</fullName>
    </submittedName>
</protein>
<sequence>MVIGDFRGAAWEGTIDRAGESSKNVQLCHQLTRGSTPICPITNRAGVRCEDAQARAERRECINSWPSHLPANVFLSPAKLHKIVLHLPKKKVPGSDGISTAALRHLPRRVMVAINQVFNGILRTGHFPEIWKRGKVMTTLKAGKDPRRAEYLRPIILLLYWPLSHASTNNSTTLPGIREELRTVPGGSAIGYGAGLLKDVAQWPSPQSTGYPTAVSTDKSHRQVPPPFAVSALLSTRYRAPPARSEQEYPQGSCLSPSLNATYTDDIPALRGHLEDWEDDVMLGAVR</sequence>
<dbReference type="Proteomes" id="UP000299102">
    <property type="component" value="Unassembled WGS sequence"/>
</dbReference>
<dbReference type="STRING" id="151549.A0A4C1XC56"/>